<gene>
    <name evidence="4" type="ORF">C2R22_16115</name>
</gene>
<keyword evidence="5" id="KW-1185">Reference proteome</keyword>
<dbReference type="Gene3D" id="3.30.70.1450">
    <property type="entry name" value="Regulator of K+ conductance, C-terminal domain"/>
    <property type="match status" value="1"/>
</dbReference>
<evidence type="ECO:0000256" key="2">
    <source>
        <dbReference type="SAM" id="Phobius"/>
    </source>
</evidence>
<dbReference type="Proteomes" id="UP000236584">
    <property type="component" value="Chromosome"/>
</dbReference>
<dbReference type="RefSeq" id="WP_103426670.1">
    <property type="nucleotide sequence ID" value="NZ_CP026309.1"/>
</dbReference>
<dbReference type="Pfam" id="PF02080">
    <property type="entry name" value="TrkA_C"/>
    <property type="match status" value="1"/>
</dbReference>
<dbReference type="InterPro" id="IPR058603">
    <property type="entry name" value="DUF8167_2nd"/>
</dbReference>
<evidence type="ECO:0000313" key="4">
    <source>
        <dbReference type="EMBL" id="AUV82981.1"/>
    </source>
</evidence>
<proteinExistence type="predicted"/>
<dbReference type="GeneID" id="35593649"/>
<feature type="compositionally biased region" description="Low complexity" evidence="1">
    <location>
        <begin position="268"/>
        <end position="281"/>
    </location>
</feature>
<evidence type="ECO:0000259" key="3">
    <source>
        <dbReference type="PROSITE" id="PS51202"/>
    </source>
</evidence>
<feature type="region of interest" description="Disordered" evidence="1">
    <location>
        <begin position="252"/>
        <end position="287"/>
    </location>
</feature>
<dbReference type="KEGG" id="srub:C2R22_16115"/>
<name>A0A2I8VM36_9EURY</name>
<feature type="transmembrane region" description="Helical" evidence="2">
    <location>
        <begin position="75"/>
        <end position="91"/>
    </location>
</feature>
<dbReference type="GO" id="GO:0008324">
    <property type="term" value="F:monoatomic cation transmembrane transporter activity"/>
    <property type="evidence" value="ECO:0007669"/>
    <property type="project" value="InterPro"/>
</dbReference>
<keyword evidence="2" id="KW-0472">Membrane</keyword>
<dbReference type="AlphaFoldDB" id="A0A2I8VM36"/>
<evidence type="ECO:0000313" key="5">
    <source>
        <dbReference type="Proteomes" id="UP000236584"/>
    </source>
</evidence>
<dbReference type="PROSITE" id="PS51202">
    <property type="entry name" value="RCK_C"/>
    <property type="match status" value="1"/>
</dbReference>
<organism evidence="4 5">
    <name type="scientific">Salinigranum rubrum</name>
    <dbReference type="NCBI Taxonomy" id="755307"/>
    <lineage>
        <taxon>Archaea</taxon>
        <taxon>Methanobacteriati</taxon>
        <taxon>Methanobacteriota</taxon>
        <taxon>Stenosarchaea group</taxon>
        <taxon>Halobacteria</taxon>
        <taxon>Halobacteriales</taxon>
        <taxon>Haloferacaceae</taxon>
        <taxon>Salinigranum</taxon>
    </lineage>
</organism>
<sequence length="403" mass="41604">MASLPVEILFGLYLGILTGIIPALVSGVLGFLFKYVTNVTIPGLGVVVLSLAIAGANGGLMALNDPTIIGSGGRFVVAIIVVLMLSLYAHSQGDKLGASVPRRLNLRKLTARTLNTDVVELVGGRGQVRVTVSGDVGDMEGYPALPADLRTSIRDGEWTFPVDVPLVELETRFADRLRSEFDLADVSVRLDENARATVSAAPPVGALSKRIPAGKRAVSVNALLPTGLAAGDDVDVVAGDRTVSGTVLSVAGGSKAARESATTDGGVDTDAPAPASASTAPGGDGRVTLAVTRPDAETLLGVSSAERLVVNSHGVRREFELISLLRRSGRRFRTLTVREGGLLDGVTVGEAAVRDSYGVAVFAVRHEGTWRIAPRGGQAVAAGDSLVVVGTREALGAFEEAVA</sequence>
<reference evidence="4 5" key="1">
    <citation type="submission" date="2018-01" db="EMBL/GenBank/DDBJ databases">
        <title>Complete genome sequence of Salinigranum rubrum GX10T, an extremely halophilic archaeon isolated from a marine solar saltern.</title>
        <authorList>
            <person name="Han S."/>
        </authorList>
    </citation>
    <scope>NUCLEOTIDE SEQUENCE [LARGE SCALE GENOMIC DNA]</scope>
    <source>
        <strain evidence="4 5">GX10</strain>
    </source>
</reference>
<protein>
    <submittedName>
        <fullName evidence="4">Potassium transporter TrkA</fullName>
    </submittedName>
</protein>
<keyword evidence="2" id="KW-1133">Transmembrane helix</keyword>
<dbReference type="InterPro" id="IPR058480">
    <property type="entry name" value="DUF8167_N"/>
</dbReference>
<dbReference type="Pfam" id="PF26501">
    <property type="entry name" value="DUF8167"/>
    <property type="match status" value="1"/>
</dbReference>
<feature type="transmembrane region" description="Helical" evidence="2">
    <location>
        <begin position="12"/>
        <end position="33"/>
    </location>
</feature>
<accession>A0A2I8VM36</accession>
<dbReference type="OrthoDB" id="157524at2157"/>
<dbReference type="Pfam" id="PF26503">
    <property type="entry name" value="DUF8167_3rd"/>
    <property type="match status" value="1"/>
</dbReference>
<dbReference type="InterPro" id="IPR036721">
    <property type="entry name" value="RCK_C_sf"/>
</dbReference>
<dbReference type="EMBL" id="CP026309">
    <property type="protein sequence ID" value="AUV82981.1"/>
    <property type="molecule type" value="Genomic_DNA"/>
</dbReference>
<feature type="domain" description="RCK C-terminal" evidence="3">
    <location>
        <begin position="319"/>
        <end position="403"/>
    </location>
</feature>
<feature type="transmembrane region" description="Helical" evidence="2">
    <location>
        <begin position="39"/>
        <end position="63"/>
    </location>
</feature>
<dbReference type="SUPFAM" id="SSF116726">
    <property type="entry name" value="TrkA C-terminal domain-like"/>
    <property type="match status" value="1"/>
</dbReference>
<keyword evidence="2" id="KW-0812">Transmembrane</keyword>
<dbReference type="InterPro" id="IPR006037">
    <property type="entry name" value="RCK_C"/>
</dbReference>
<dbReference type="GO" id="GO:0006813">
    <property type="term" value="P:potassium ion transport"/>
    <property type="evidence" value="ECO:0007669"/>
    <property type="project" value="InterPro"/>
</dbReference>
<dbReference type="InterPro" id="IPR058604">
    <property type="entry name" value="DUF8167_3rd"/>
</dbReference>
<evidence type="ECO:0000256" key="1">
    <source>
        <dbReference type="SAM" id="MobiDB-lite"/>
    </source>
</evidence>
<dbReference type="Pfam" id="PF26502">
    <property type="entry name" value="DUF8167_2nd"/>
    <property type="match status" value="1"/>
</dbReference>